<dbReference type="HOGENOM" id="CLU_018628_0_1_1"/>
<dbReference type="OMA" id="KPYPPWW"/>
<dbReference type="STRING" id="441959.B8MFQ3"/>
<dbReference type="InterPro" id="IPR046707">
    <property type="entry name" value="DUF6780"/>
</dbReference>
<dbReference type="OrthoDB" id="4150765at2759"/>
<dbReference type="eggNOG" id="KOG1547">
    <property type="taxonomic scope" value="Eukaryota"/>
</dbReference>
<dbReference type="Gene3D" id="3.40.50.300">
    <property type="entry name" value="P-loop containing nucleotide triphosphate hydrolases"/>
    <property type="match status" value="1"/>
</dbReference>
<accession>B8MFQ3</accession>
<dbReference type="Proteomes" id="UP000001745">
    <property type="component" value="Unassembled WGS sequence"/>
</dbReference>
<dbReference type="AlphaFoldDB" id="B8MFQ3"/>
<name>B8MFQ3_TALSN</name>
<feature type="region of interest" description="Disordered" evidence="2">
    <location>
        <begin position="1"/>
        <end position="53"/>
    </location>
</feature>
<dbReference type="Pfam" id="PF00735">
    <property type="entry name" value="Septin"/>
    <property type="match status" value="1"/>
</dbReference>
<dbReference type="Pfam" id="PF20571">
    <property type="entry name" value="DUF6780"/>
    <property type="match status" value="1"/>
</dbReference>
<dbReference type="RefSeq" id="XP_002484277.1">
    <property type="nucleotide sequence ID" value="XM_002484232.1"/>
</dbReference>
<feature type="region of interest" description="Disordered" evidence="2">
    <location>
        <begin position="519"/>
        <end position="547"/>
    </location>
</feature>
<dbReference type="GeneID" id="8109361"/>
<dbReference type="InParanoid" id="B8MFQ3"/>
<keyword evidence="5" id="KW-1185">Reference proteome</keyword>
<organism evidence="4 5">
    <name type="scientific">Talaromyces stipitatus (strain ATCC 10500 / CBS 375.48 / QM 6759 / NRRL 1006)</name>
    <name type="common">Penicillium stipitatum</name>
    <dbReference type="NCBI Taxonomy" id="441959"/>
    <lineage>
        <taxon>Eukaryota</taxon>
        <taxon>Fungi</taxon>
        <taxon>Dikarya</taxon>
        <taxon>Ascomycota</taxon>
        <taxon>Pezizomycotina</taxon>
        <taxon>Eurotiomycetes</taxon>
        <taxon>Eurotiomycetidae</taxon>
        <taxon>Eurotiales</taxon>
        <taxon>Trichocomaceae</taxon>
        <taxon>Talaromyces</taxon>
        <taxon>Talaromyces sect. Talaromyces</taxon>
    </lineage>
</organism>
<evidence type="ECO:0000313" key="4">
    <source>
        <dbReference type="EMBL" id="EED17043.1"/>
    </source>
</evidence>
<gene>
    <name evidence="4" type="ORF">TSTA_021040</name>
</gene>
<dbReference type="PANTHER" id="PTHR18884">
    <property type="entry name" value="SEPTIN"/>
    <property type="match status" value="1"/>
</dbReference>
<comment type="similarity">
    <text evidence="1">Belongs to the TRAFAC class TrmE-Era-EngA-EngB-Septin-like GTPase superfamily. Septin GTPase family.</text>
</comment>
<evidence type="ECO:0000256" key="1">
    <source>
        <dbReference type="RuleBase" id="RU004560"/>
    </source>
</evidence>
<keyword evidence="1" id="KW-0547">Nucleotide-binding</keyword>
<keyword evidence="1" id="KW-0342">GTP-binding</keyword>
<dbReference type="InterPro" id="IPR030379">
    <property type="entry name" value="G_SEPTIN_dom"/>
</dbReference>
<feature type="region of interest" description="Disordered" evidence="2">
    <location>
        <begin position="169"/>
        <end position="195"/>
    </location>
</feature>
<feature type="compositionally biased region" description="Polar residues" evidence="2">
    <location>
        <begin position="530"/>
        <end position="542"/>
    </location>
</feature>
<dbReference type="PhylomeDB" id="B8MFQ3"/>
<feature type="region of interest" description="Disordered" evidence="2">
    <location>
        <begin position="115"/>
        <end position="152"/>
    </location>
</feature>
<dbReference type="EMBL" id="EQ962656">
    <property type="protein sequence ID" value="EED17043.1"/>
    <property type="molecule type" value="Genomic_DNA"/>
</dbReference>
<feature type="domain" description="Septin-type G" evidence="3">
    <location>
        <begin position="215"/>
        <end position="514"/>
    </location>
</feature>
<evidence type="ECO:0000259" key="3">
    <source>
        <dbReference type="PROSITE" id="PS51719"/>
    </source>
</evidence>
<protein>
    <recommendedName>
        <fullName evidence="3">Septin-type G domain-containing protein</fullName>
    </recommendedName>
</protein>
<evidence type="ECO:0000313" key="5">
    <source>
        <dbReference type="Proteomes" id="UP000001745"/>
    </source>
</evidence>
<feature type="region of interest" description="Disordered" evidence="2">
    <location>
        <begin position="248"/>
        <end position="271"/>
    </location>
</feature>
<feature type="compositionally biased region" description="Low complexity" evidence="2">
    <location>
        <begin position="137"/>
        <end position="151"/>
    </location>
</feature>
<proteinExistence type="inferred from homology"/>
<dbReference type="PROSITE" id="PS51719">
    <property type="entry name" value="G_SEPTIN"/>
    <property type="match status" value="1"/>
</dbReference>
<evidence type="ECO:0000256" key="2">
    <source>
        <dbReference type="SAM" id="MobiDB-lite"/>
    </source>
</evidence>
<sequence>MRPVVPEFSPSPPRKLSSADPPAPSWSDGSSVPTSFFLAREPNDDDMAASRDSTYGVQSLEDTIHTADISCSFKDESYRRDVNDEHADPTLKRRTTLKPSDLLHHIDRLDTPLSKAISRASPVPSRPLTPFNLNDDPSSMPSSPKSISSRSFKPLDDISITDEINSQALVSGGEEEDAPEMSEHTHHGVSDSSSQLIMPSIRMPSRRPFTERGKNIGRFKILVAGSKGSGKSSLIKSIVQACEDIVHVDPGSSNSTESGRPRSRTNSKKSNAAMISEIHASTKPYPPWWSDLEDSRILKRRKNNGEVVLERNLCFVDTSASHNSKTNSDQTTEAIIQYMRQQLSRAIASVSHPSSDLQNMLGGNGGSQVDLILYLISEDTLPCDIECIRKLSDFSNVIPLISKADLLSASQIASLKSSFHIQIAQHGVRLFSFDDVTVTDGGQPQLPFAVSSAQSSDDDNMDASVLMSPDYVPPLVASEIGHLIEKVFDSDNMSWLRHSAAKKLTRSTNILAPNISDMALSRRQSRSRGGPTTCSNPASNNAAVPPISNFGGTPNYALARVNDYTQHEEKLAQVRLAKWAADLQQSLQNERERYAALARGERAAWLTERIGECLIDGTLVPIHQTPGFPQWDVNTDKDSGAIVVRTSNGQTARYRLTKLDPEDPLGLVRWNDDLRRRGWMIVQVVGSLGVVGGLALWLAKFWGLPAQSLSEWHFHWIDPQD</sequence>
<dbReference type="InterPro" id="IPR027417">
    <property type="entry name" value="P-loop_NTPase"/>
</dbReference>
<dbReference type="GO" id="GO:0005525">
    <property type="term" value="F:GTP binding"/>
    <property type="evidence" value="ECO:0007669"/>
    <property type="project" value="UniProtKB-KW"/>
</dbReference>
<reference evidence="5" key="1">
    <citation type="journal article" date="2015" name="Genome Announc.">
        <title>Genome sequence of the AIDS-associated pathogen Penicillium marneffei (ATCC18224) and its near taxonomic relative Talaromyces stipitatus (ATCC10500).</title>
        <authorList>
            <person name="Nierman W.C."/>
            <person name="Fedorova-Abrams N.D."/>
            <person name="Andrianopoulos A."/>
        </authorList>
    </citation>
    <scope>NUCLEOTIDE SEQUENCE [LARGE SCALE GENOMIC DNA]</scope>
    <source>
        <strain evidence="5">ATCC 10500 / CBS 375.48 / QM 6759 / NRRL 1006</strain>
    </source>
</reference>
<dbReference type="VEuPathDB" id="FungiDB:TSTA_021040"/>
<dbReference type="SUPFAM" id="SSF52540">
    <property type="entry name" value="P-loop containing nucleoside triphosphate hydrolases"/>
    <property type="match status" value="1"/>
</dbReference>